<dbReference type="EMBL" id="JAAVJH010000002">
    <property type="protein sequence ID" value="NJR77580.1"/>
    <property type="molecule type" value="Genomic_DNA"/>
</dbReference>
<proteinExistence type="predicted"/>
<reference evidence="1 2" key="1">
    <citation type="submission" date="2020-03" db="EMBL/GenBank/DDBJ databases">
        <authorList>
            <person name="Wang L."/>
            <person name="He N."/>
            <person name="Li Y."/>
            <person name="Fang Y."/>
            <person name="Zhang F."/>
        </authorList>
    </citation>
    <scope>NUCLEOTIDE SEQUENCE [LARGE SCALE GENOMIC DNA]</scope>
    <source>
        <strain evidence="1 2">36D10-4-7</strain>
    </source>
</reference>
<protein>
    <submittedName>
        <fullName evidence="1">Uncharacterized protein</fullName>
    </submittedName>
</protein>
<evidence type="ECO:0000313" key="1">
    <source>
        <dbReference type="EMBL" id="NJR77580.1"/>
    </source>
</evidence>
<evidence type="ECO:0000313" key="2">
    <source>
        <dbReference type="Proteomes" id="UP000732399"/>
    </source>
</evidence>
<name>A0ABX1CHU7_9SPHN</name>
<keyword evidence="2" id="KW-1185">Reference proteome</keyword>
<accession>A0ABX1CHU7</accession>
<gene>
    <name evidence="1" type="ORF">HBH26_02990</name>
</gene>
<dbReference type="Proteomes" id="UP000732399">
    <property type="component" value="Unassembled WGS sequence"/>
</dbReference>
<organism evidence="1 2">
    <name type="scientific">Sphingomonas corticis</name>
    <dbReference type="NCBI Taxonomy" id="2722791"/>
    <lineage>
        <taxon>Bacteria</taxon>
        <taxon>Pseudomonadati</taxon>
        <taxon>Pseudomonadota</taxon>
        <taxon>Alphaproteobacteria</taxon>
        <taxon>Sphingomonadales</taxon>
        <taxon>Sphingomonadaceae</taxon>
        <taxon>Sphingomonas</taxon>
    </lineage>
</organism>
<sequence length="167" mass="17014">MAFSPSPYLTLGATGAGAAATAVSSARVAIGAWARWGAFADAAPRRCYAVAQPLRADGTPDRRGGFASVAAARGGVRTLHLRLSRPRSPAALLTLDIDDRRFALVGDTVSARAPDAATDRAIVAAMRGARIMTISTLDRAGRTMTDSYALAGAATAIDAAALACARG</sequence>
<comment type="caution">
    <text evidence="1">The sequence shown here is derived from an EMBL/GenBank/DDBJ whole genome shotgun (WGS) entry which is preliminary data.</text>
</comment>